<dbReference type="RefSeq" id="WP_005559193.1">
    <property type="nucleotide sequence ID" value="NZ_AOIB01000037.1"/>
</dbReference>
<dbReference type="Proteomes" id="UP000011688">
    <property type="component" value="Unassembled WGS sequence"/>
</dbReference>
<name>L9WY28_9EURY</name>
<protein>
    <submittedName>
        <fullName evidence="1">Uncharacterized protein</fullName>
    </submittedName>
</protein>
<accession>L9WY28</accession>
<reference evidence="1 2" key="1">
    <citation type="journal article" date="2014" name="PLoS Genet.">
        <title>Phylogenetically driven sequencing of extremely halophilic archaea reveals strategies for static and dynamic osmo-response.</title>
        <authorList>
            <person name="Becker E.A."/>
            <person name="Seitzer P.M."/>
            <person name="Tritt A."/>
            <person name="Larsen D."/>
            <person name="Krusor M."/>
            <person name="Yao A.I."/>
            <person name="Wu D."/>
            <person name="Madern D."/>
            <person name="Eisen J.A."/>
            <person name="Darling A.E."/>
            <person name="Facciotti M.T."/>
        </authorList>
    </citation>
    <scope>NUCLEOTIDE SEQUENCE [LARGE SCALE GENOMIC DNA]</scope>
    <source>
        <strain evidence="1 2">DSM 10524</strain>
    </source>
</reference>
<dbReference type="EMBL" id="AOIB01000037">
    <property type="protein sequence ID" value="ELY54322.1"/>
    <property type="molecule type" value="Genomic_DNA"/>
</dbReference>
<dbReference type="OrthoDB" id="257177at2157"/>
<dbReference type="eggNOG" id="arCOG11133">
    <property type="taxonomic scope" value="Archaea"/>
</dbReference>
<gene>
    <name evidence="1" type="ORF">C491_19194</name>
</gene>
<comment type="caution">
    <text evidence="1">The sequence shown here is derived from an EMBL/GenBank/DDBJ whole genome shotgun (WGS) entry which is preliminary data.</text>
</comment>
<evidence type="ECO:0000313" key="2">
    <source>
        <dbReference type="Proteomes" id="UP000011688"/>
    </source>
</evidence>
<keyword evidence="2" id="KW-1185">Reference proteome</keyword>
<proteinExistence type="predicted"/>
<evidence type="ECO:0000313" key="1">
    <source>
        <dbReference type="EMBL" id="ELY54322.1"/>
    </source>
</evidence>
<dbReference type="AlphaFoldDB" id="L9WY28"/>
<sequence>MTTENREKRAAVCENCGAVCAVWRRPDGKIRPISSTSGCDCEKRALRVVDALGAPDGSGSSR</sequence>
<organism evidence="1 2">
    <name type="scientific">Natronococcus amylolyticus DSM 10524</name>
    <dbReference type="NCBI Taxonomy" id="1227497"/>
    <lineage>
        <taxon>Archaea</taxon>
        <taxon>Methanobacteriati</taxon>
        <taxon>Methanobacteriota</taxon>
        <taxon>Stenosarchaea group</taxon>
        <taxon>Halobacteria</taxon>
        <taxon>Halobacteriales</taxon>
        <taxon>Natrialbaceae</taxon>
        <taxon>Natronococcus</taxon>
    </lineage>
</organism>